<comment type="caution">
    <text evidence="1">The sequence shown here is derived from an EMBL/GenBank/DDBJ whole genome shotgun (WGS) entry which is preliminary data.</text>
</comment>
<evidence type="ECO:0000313" key="1">
    <source>
        <dbReference type="EMBL" id="SMP78061.1"/>
    </source>
</evidence>
<protein>
    <recommendedName>
        <fullName evidence="3">Lipocalin-like domain-containing protein</fullName>
    </recommendedName>
</protein>
<reference evidence="1 2" key="1">
    <citation type="submission" date="2017-05" db="EMBL/GenBank/DDBJ databases">
        <authorList>
            <person name="Varghese N."/>
            <person name="Submissions S."/>
        </authorList>
    </citation>
    <scope>NUCLEOTIDE SEQUENCE [LARGE SCALE GENOMIC DNA]</scope>
    <source>
        <strain evidence="1 2">DSM 25457</strain>
    </source>
</reference>
<name>A0ABY1QU67_9BACT</name>
<evidence type="ECO:0000313" key="2">
    <source>
        <dbReference type="Proteomes" id="UP001158067"/>
    </source>
</evidence>
<evidence type="ECO:0008006" key="3">
    <source>
        <dbReference type="Google" id="ProtNLM"/>
    </source>
</evidence>
<keyword evidence="2" id="KW-1185">Reference proteome</keyword>
<gene>
    <name evidence="1" type="ORF">SAMN06265222_12441</name>
</gene>
<proteinExistence type="predicted"/>
<dbReference type="Proteomes" id="UP001158067">
    <property type="component" value="Unassembled WGS sequence"/>
</dbReference>
<dbReference type="RefSeq" id="WP_283435453.1">
    <property type="nucleotide sequence ID" value="NZ_CAWLDM010000001.1"/>
</dbReference>
<accession>A0ABY1QU67</accession>
<dbReference type="EMBL" id="FXUG01000024">
    <property type="protein sequence ID" value="SMP78061.1"/>
    <property type="molecule type" value="Genomic_DNA"/>
</dbReference>
<organism evidence="1 2">
    <name type="scientific">Neorhodopirellula lusitana</name>
    <dbReference type="NCBI Taxonomy" id="445327"/>
    <lineage>
        <taxon>Bacteria</taxon>
        <taxon>Pseudomonadati</taxon>
        <taxon>Planctomycetota</taxon>
        <taxon>Planctomycetia</taxon>
        <taxon>Pirellulales</taxon>
        <taxon>Pirellulaceae</taxon>
        <taxon>Neorhodopirellula</taxon>
    </lineage>
</organism>
<sequence length="111" mass="12580">MSQQSVLDEIPADFNGRWAVVSSQTPDGEQVGGEVLDYWDWTRTTIESSDWHLTVKSVTADVEEHQDMHLIDFTNNLQFAVLRAESQPEVILVIQYGNGEELTRCLLTQQA</sequence>